<evidence type="ECO:0000313" key="3">
    <source>
        <dbReference type="EMBL" id="SHG50014.1"/>
    </source>
</evidence>
<evidence type="ECO:0000313" key="4">
    <source>
        <dbReference type="Proteomes" id="UP000184212"/>
    </source>
</evidence>
<dbReference type="STRING" id="947013.SAMN04488109_0543"/>
<protein>
    <submittedName>
        <fullName evidence="3">Repeat domain-containing protein</fullName>
    </submittedName>
</protein>
<dbReference type="Pfam" id="PF13517">
    <property type="entry name" value="FG-GAP_3"/>
    <property type="match status" value="5"/>
</dbReference>
<evidence type="ECO:0000256" key="1">
    <source>
        <dbReference type="ARBA" id="ARBA00022729"/>
    </source>
</evidence>
<dbReference type="EMBL" id="FQWQ01000001">
    <property type="protein sequence ID" value="SHG50014.1"/>
    <property type="molecule type" value="Genomic_DNA"/>
</dbReference>
<dbReference type="Proteomes" id="UP000184212">
    <property type="component" value="Unassembled WGS sequence"/>
</dbReference>
<dbReference type="InterPro" id="IPR011519">
    <property type="entry name" value="UnbV_ASPIC"/>
</dbReference>
<accession>A0A1M5KAT0</accession>
<dbReference type="OrthoDB" id="9816120at2"/>
<organism evidence="3 4">
    <name type="scientific">Chryseolinea serpens</name>
    <dbReference type="NCBI Taxonomy" id="947013"/>
    <lineage>
        <taxon>Bacteria</taxon>
        <taxon>Pseudomonadati</taxon>
        <taxon>Bacteroidota</taxon>
        <taxon>Cytophagia</taxon>
        <taxon>Cytophagales</taxon>
        <taxon>Fulvivirgaceae</taxon>
        <taxon>Chryseolinea</taxon>
    </lineage>
</organism>
<dbReference type="InterPro" id="IPR028994">
    <property type="entry name" value="Integrin_alpha_N"/>
</dbReference>
<dbReference type="AlphaFoldDB" id="A0A1M5KAT0"/>
<name>A0A1M5KAT0_9BACT</name>
<dbReference type="PANTHER" id="PTHR16026:SF0">
    <property type="entry name" value="CARTILAGE ACIDIC PROTEIN 1"/>
    <property type="match status" value="1"/>
</dbReference>
<dbReference type="SUPFAM" id="SSF69318">
    <property type="entry name" value="Integrin alpha N-terminal domain"/>
    <property type="match status" value="3"/>
</dbReference>
<gene>
    <name evidence="3" type="ORF">SAMN04488109_0543</name>
</gene>
<dbReference type="InterPro" id="IPR027039">
    <property type="entry name" value="Crtac1"/>
</dbReference>
<keyword evidence="1" id="KW-0732">Signal</keyword>
<dbReference type="Pfam" id="PF07593">
    <property type="entry name" value="UnbV_ASPIC"/>
    <property type="match status" value="1"/>
</dbReference>
<dbReference type="Gene3D" id="2.130.10.130">
    <property type="entry name" value="Integrin alpha, N-terminal"/>
    <property type="match status" value="3"/>
</dbReference>
<evidence type="ECO:0000259" key="2">
    <source>
        <dbReference type="Pfam" id="PF07593"/>
    </source>
</evidence>
<keyword evidence="4" id="KW-1185">Reference proteome</keyword>
<proteinExistence type="predicted"/>
<feature type="domain" description="ASPIC/UnbV" evidence="2">
    <location>
        <begin position="523"/>
        <end position="589"/>
    </location>
</feature>
<dbReference type="RefSeq" id="WP_073130848.1">
    <property type="nucleotide sequence ID" value="NZ_FQWQ01000001.1"/>
</dbReference>
<reference evidence="3 4" key="1">
    <citation type="submission" date="2016-11" db="EMBL/GenBank/DDBJ databases">
        <authorList>
            <person name="Jaros S."/>
            <person name="Januszkiewicz K."/>
            <person name="Wedrychowicz H."/>
        </authorList>
    </citation>
    <scope>NUCLEOTIDE SEQUENCE [LARGE SCALE GENOMIC DNA]</scope>
    <source>
        <strain evidence="3 4">DSM 24574</strain>
    </source>
</reference>
<sequence>MRKFYLFTLLALWACGPEKKEESRNENTLFRRLTAEETGIHFENTLTVQEDLDVFRYRNFYNGGGVGIGDFNNDGLPDVYLTSNMGENKLYLNKGNLKFEDITKKAGVAGTKAWATGVSIADVNGDGLLDIYVSNSGDVAGGNRGNELFINNGDLTFTDKAEEYGLADKGFTTHAAFFDYDKDGDLDCYILNNSFRPVSTLGYRNLRDQRDELGGHKLYRNDNGKFTDVSAQAGIYGSVIGFGLGVTVGDVNLDNWPDLYISNDFYERDYLYINQHDGTFSEELEKYMGHLSMFSMGADLADINNDGCPDIFSTDMLPEEDYRLKTLVAFETYDVYQLRLKNGYYHQFMRNMLQLNNSDGTFSEIGQLAGVSATDWSWGALISDFNNDAHKEIFVCNGTYKDLINQDFVEFLGSSENMRSAIEGKKVDFKEFVDKMPSQKMSNYMLVPTKEFEFKNESKAWGLDEPGFSNGAAYGDLDNDGDLDLVVNNVNQELFFFQNRADTLLKNTSLRLAFKGFEKNTFGLGAKVHAYVKGDVLYYENMPIRGFQSSMDYTMVIGTGNRATVDSLVVEWPDDKIEVLKNVPTNQKLEIDHAKAKAVKPQASKPERALFSEVTNGDAVSHVENDFNEFDRDRLLYHMVSTEGPAFAKADLNNDHLDDFFLGGSAGHGGALYMQQASGKFSKLQPELFLADSLADDIDAVFFDFDGDKDLDLYVVTGGSERASLGIPLLDRMYENKGLKNGRPEFVKTEKKMPAIYQAGSCVRPADIDHDGDLDLFVGTRMLPSYYGLPCDQFILLNDGKGNFTDATATLAPELKHAGMVTAAEWFDYDHDAFPDLMIIGDWMPVTLYKNDGKKLTRVENIPGLEKTDGWWNSITASDLDGDGDTDFVLGNLGRNSKFKPTVDHPISLYVNDFDQNGSIEPIFTFMKDGEEYPTALRQDMIKQMSSLKKKFVYYRDYAQKSIADIFDPALLAKATKLNFYEPNTLVLINEGPKGFVRKTLPVEAQFSPVFAIDVADVNHDNKPDLVLGGNLFSVKPEVGRYDALHGLVLVGDGTGNFAPLKSQQSGIKLEGQVRHIARLKTKAGEVVAFVRNNDSIKFYKATK</sequence>
<dbReference type="PANTHER" id="PTHR16026">
    <property type="entry name" value="CARTILAGE ACIDIC PROTEIN 1"/>
    <property type="match status" value="1"/>
</dbReference>
<dbReference type="InterPro" id="IPR013517">
    <property type="entry name" value="FG-GAP"/>
</dbReference>